<feature type="domain" description="External alternative NADH-ubiquinone oxidoreductase-like C-terminal" evidence="11">
    <location>
        <begin position="348"/>
        <end position="403"/>
    </location>
</feature>
<protein>
    <recommendedName>
        <fullName evidence="2">NADH:ubiquinone reductase (non-electrogenic)</fullName>
        <ecNumber evidence="2">1.6.5.9</ecNumber>
    </recommendedName>
</protein>
<dbReference type="InterPro" id="IPR023753">
    <property type="entry name" value="FAD/NAD-binding_dom"/>
</dbReference>
<evidence type="ECO:0000256" key="4">
    <source>
        <dbReference type="ARBA" id="ARBA00022827"/>
    </source>
</evidence>
<keyword evidence="9" id="KW-0472">Membrane</keyword>
<dbReference type="PANTHER" id="PTHR43706:SF47">
    <property type="entry name" value="EXTERNAL NADH-UBIQUINONE OXIDOREDUCTASE 1, MITOCHONDRIAL-RELATED"/>
    <property type="match status" value="1"/>
</dbReference>
<keyword evidence="5" id="KW-0809">Transit peptide</keyword>
<dbReference type="InterPro" id="IPR045024">
    <property type="entry name" value="NDH-2"/>
</dbReference>
<evidence type="ECO:0000256" key="2">
    <source>
        <dbReference type="ARBA" id="ARBA00012637"/>
    </source>
</evidence>
<dbReference type="Proteomes" id="UP000677244">
    <property type="component" value="Unassembled WGS sequence"/>
</dbReference>
<feature type="transmembrane region" description="Helical" evidence="9">
    <location>
        <begin position="371"/>
        <end position="388"/>
    </location>
</feature>
<dbReference type="EC" id="1.6.5.9" evidence="2"/>
<comment type="similarity">
    <text evidence="1">Belongs to the NADH dehydrogenase family.</text>
</comment>
<comment type="catalytic activity">
    <reaction evidence="8">
        <text>a quinone + NADH + H(+) = a quinol + NAD(+)</text>
        <dbReference type="Rhea" id="RHEA:46160"/>
        <dbReference type="ChEBI" id="CHEBI:15378"/>
        <dbReference type="ChEBI" id="CHEBI:24646"/>
        <dbReference type="ChEBI" id="CHEBI:57540"/>
        <dbReference type="ChEBI" id="CHEBI:57945"/>
        <dbReference type="ChEBI" id="CHEBI:132124"/>
        <dbReference type="EC" id="1.6.5.9"/>
    </reaction>
</comment>
<dbReference type="Gene3D" id="3.50.50.100">
    <property type="match status" value="1"/>
</dbReference>
<dbReference type="PANTHER" id="PTHR43706">
    <property type="entry name" value="NADH DEHYDROGENASE"/>
    <property type="match status" value="1"/>
</dbReference>
<evidence type="ECO:0000259" key="10">
    <source>
        <dbReference type="Pfam" id="PF07992"/>
    </source>
</evidence>
<evidence type="ECO:0000256" key="6">
    <source>
        <dbReference type="ARBA" id="ARBA00023002"/>
    </source>
</evidence>
<dbReference type="Pfam" id="PF22366">
    <property type="entry name" value="NDH2_C"/>
    <property type="match status" value="1"/>
</dbReference>
<gene>
    <name evidence="12" type="ORF">J7I42_26255</name>
</gene>
<dbReference type="RefSeq" id="WP_209141866.1">
    <property type="nucleotide sequence ID" value="NZ_JAGHKO010000011.1"/>
</dbReference>
<keyword evidence="3" id="KW-0285">Flavoprotein</keyword>
<accession>A0ABS3Z135</accession>
<dbReference type="Pfam" id="PF07992">
    <property type="entry name" value="Pyr_redox_2"/>
    <property type="match status" value="1"/>
</dbReference>
<evidence type="ECO:0000256" key="1">
    <source>
        <dbReference type="ARBA" id="ARBA00005272"/>
    </source>
</evidence>
<evidence type="ECO:0000256" key="3">
    <source>
        <dbReference type="ARBA" id="ARBA00022630"/>
    </source>
</evidence>
<dbReference type="PRINTS" id="PR00411">
    <property type="entry name" value="PNDRDTASEI"/>
</dbReference>
<dbReference type="InterPro" id="IPR036188">
    <property type="entry name" value="FAD/NAD-bd_sf"/>
</dbReference>
<keyword evidence="9" id="KW-0812">Transmembrane</keyword>
<dbReference type="InterPro" id="IPR054585">
    <property type="entry name" value="NDH2-like_C"/>
</dbReference>
<evidence type="ECO:0000313" key="12">
    <source>
        <dbReference type="EMBL" id="MBO9203814.1"/>
    </source>
</evidence>
<evidence type="ECO:0000256" key="8">
    <source>
        <dbReference type="ARBA" id="ARBA00047599"/>
    </source>
</evidence>
<reference evidence="12 13" key="1">
    <citation type="submission" date="2021-03" db="EMBL/GenBank/DDBJ databases">
        <title>Assistant Professor.</title>
        <authorList>
            <person name="Huq M.A."/>
        </authorList>
    </citation>
    <scope>NUCLEOTIDE SEQUENCE [LARGE SCALE GENOMIC DNA]</scope>
    <source>
        <strain evidence="12 13">MAH-29</strain>
    </source>
</reference>
<dbReference type="PRINTS" id="PR00368">
    <property type="entry name" value="FADPNR"/>
</dbReference>
<keyword evidence="4" id="KW-0274">FAD</keyword>
<proteinExistence type="inferred from homology"/>
<evidence type="ECO:0000256" key="9">
    <source>
        <dbReference type="SAM" id="Phobius"/>
    </source>
</evidence>
<evidence type="ECO:0000313" key="13">
    <source>
        <dbReference type="Proteomes" id="UP000677244"/>
    </source>
</evidence>
<evidence type="ECO:0000256" key="7">
    <source>
        <dbReference type="ARBA" id="ARBA00023027"/>
    </source>
</evidence>
<keyword evidence="13" id="KW-1185">Reference proteome</keyword>
<comment type="caution">
    <text evidence="12">The sequence shown here is derived from an EMBL/GenBank/DDBJ whole genome shotgun (WGS) entry which is preliminary data.</text>
</comment>
<evidence type="ECO:0000256" key="5">
    <source>
        <dbReference type="ARBA" id="ARBA00022946"/>
    </source>
</evidence>
<dbReference type="SUPFAM" id="SSF51905">
    <property type="entry name" value="FAD/NAD(P)-binding domain"/>
    <property type="match status" value="2"/>
</dbReference>
<evidence type="ECO:0000259" key="11">
    <source>
        <dbReference type="Pfam" id="PF22366"/>
    </source>
</evidence>
<name>A0ABS3Z135_9BACT</name>
<dbReference type="EMBL" id="JAGHKO010000011">
    <property type="protein sequence ID" value="MBO9203814.1"/>
    <property type="molecule type" value="Genomic_DNA"/>
</dbReference>
<keyword evidence="9" id="KW-1133">Transmembrane helix</keyword>
<feature type="domain" description="FAD/NAD(P)-binding" evidence="10">
    <location>
        <begin position="4"/>
        <end position="324"/>
    </location>
</feature>
<keyword evidence="6" id="KW-0560">Oxidoreductase</keyword>
<organism evidence="12 13">
    <name type="scientific">Niastella soli</name>
    <dbReference type="NCBI Taxonomy" id="2821487"/>
    <lineage>
        <taxon>Bacteria</taxon>
        <taxon>Pseudomonadati</taxon>
        <taxon>Bacteroidota</taxon>
        <taxon>Chitinophagia</taxon>
        <taxon>Chitinophagales</taxon>
        <taxon>Chitinophagaceae</taxon>
        <taxon>Niastella</taxon>
    </lineage>
</organism>
<sequence>MKKNVIIVGGGFAGLELAKKLSSNQHFKVTVVDRNNYHFFPPLLYQVSTGFIEPSNISYPFRKMFQGLQNIRFYMGELVNVIPETNTIETNTGFLGYDYLVLAMGTESNFFGNDNVKKNALPMKTIEEAVNIRNYILLRLEEAARSTASADKERLSNIVIAGGGPTGVEMAGMLAEMARHISSKDYPEVSFPAGHIYLINGSPSLLGPMSKKSQAAAYKVLNRLGVKMVLNTLVKDYVNDEVILSNGDKISSATLIWASGVIAREVKGLPAEAITRGRRIMVDEINRVKGCNNIFSIGDQCFQSSDNNYPDGHPQLAQVAIQQGLLLGNNLKRLDARKPVKAFRYHNKGSMAIIAKYKATVDLPEGSFKGFFAWLVWLFIHIIPLVGFRNKMKLFLNWFWSFLTNDPALRLIFKTINQKK</sequence>
<keyword evidence="7" id="KW-0520">NAD</keyword>